<feature type="compositionally biased region" description="Polar residues" evidence="1">
    <location>
        <begin position="303"/>
        <end position="315"/>
    </location>
</feature>
<feature type="region of interest" description="Disordered" evidence="1">
    <location>
        <begin position="294"/>
        <end position="367"/>
    </location>
</feature>
<reference evidence="4 5" key="1">
    <citation type="submission" date="2019-12" db="EMBL/GenBank/DDBJ databases">
        <authorList>
            <person name="Jiao W.-B."/>
            <person name="Schneeberger K."/>
        </authorList>
    </citation>
    <scope>NUCLEOTIDE SEQUENCE [LARGE SCALE GENOMIC DNA]</scope>
    <source>
        <strain evidence="5">cv. C24</strain>
    </source>
</reference>
<gene>
    <name evidence="4" type="ORF">C24_LOCUS23868</name>
</gene>
<evidence type="ECO:0000259" key="3">
    <source>
        <dbReference type="Pfam" id="PF14392"/>
    </source>
</evidence>
<evidence type="ECO:0000256" key="1">
    <source>
        <dbReference type="SAM" id="MobiDB-lite"/>
    </source>
</evidence>
<dbReference type="OrthoDB" id="1029220at2759"/>
<dbReference type="EMBL" id="CACSHJ010000096">
    <property type="protein sequence ID" value="CAA0406190.1"/>
    <property type="molecule type" value="Genomic_DNA"/>
</dbReference>
<dbReference type="AlphaFoldDB" id="A0A5S9Y940"/>
<dbReference type="PANTHER" id="PTHR31286:SF162">
    <property type="entry name" value="DUF4283 DOMAIN-CONTAINING PROTEIN-RELATED"/>
    <property type="match status" value="1"/>
</dbReference>
<dbReference type="InterPro" id="IPR025836">
    <property type="entry name" value="Zn_knuckle_CX2CX4HX4C"/>
</dbReference>
<organism evidence="4 5">
    <name type="scientific">Arabidopsis thaliana</name>
    <name type="common">Mouse-ear cress</name>
    <dbReference type="NCBI Taxonomy" id="3702"/>
    <lineage>
        <taxon>Eukaryota</taxon>
        <taxon>Viridiplantae</taxon>
        <taxon>Streptophyta</taxon>
        <taxon>Embryophyta</taxon>
        <taxon>Tracheophyta</taxon>
        <taxon>Spermatophyta</taxon>
        <taxon>Magnoliopsida</taxon>
        <taxon>eudicotyledons</taxon>
        <taxon>Gunneridae</taxon>
        <taxon>Pentapetalae</taxon>
        <taxon>rosids</taxon>
        <taxon>malvids</taxon>
        <taxon>Brassicales</taxon>
        <taxon>Brassicaceae</taxon>
        <taxon>Camelineae</taxon>
        <taxon>Arabidopsis</taxon>
    </lineage>
</organism>
<feature type="compositionally biased region" description="Basic and acidic residues" evidence="1">
    <location>
        <begin position="331"/>
        <end position="356"/>
    </location>
</feature>
<sequence length="367" mass="42697">MADELWDEIQNLELGQEDPALFIPHEAYVMVEATNRLSLIARPLNPRVQNLNSVVAALPRTWGLTTQVHGRVLDATYVQFLFQNEIDLLMVQRREPWLFNNWFVAATRWEVAPAHNFVTTIDLWVQIRGIPLPYVSEETVLEIAQDLGEIITLDFHEATSLQIAYIRVRVRFGITDRLRFFQRIIFDSGESATIRFQYERLRRLCSSCFRFTHNRAYCPYRHRPMSIARERALFCDSVQRSSRNSQSQMTESSFPVPMTPPQRVDPPAVNQNEFEAAYPHLDTAANANNRMVGESSTLRHDLSSGSVTSQPLRTTHFTDHRRCFEMGQSSHRQEHRDSRRDIDRVRTQPHFDHVQRDGGILKPPKKR</sequence>
<evidence type="ECO:0000313" key="5">
    <source>
        <dbReference type="Proteomes" id="UP000434276"/>
    </source>
</evidence>
<protein>
    <recommendedName>
        <fullName evidence="6">Ta11-like non-LTR retrotransposon</fullName>
    </recommendedName>
</protein>
<evidence type="ECO:0000313" key="4">
    <source>
        <dbReference type="EMBL" id="CAA0406190.1"/>
    </source>
</evidence>
<dbReference type="Pfam" id="PF14392">
    <property type="entry name" value="zf-CCHC_4"/>
    <property type="match status" value="1"/>
</dbReference>
<dbReference type="InterPro" id="IPR040256">
    <property type="entry name" value="At4g02000-like"/>
</dbReference>
<proteinExistence type="predicted"/>
<dbReference type="Proteomes" id="UP000434276">
    <property type="component" value="Unassembled WGS sequence"/>
</dbReference>
<feature type="region of interest" description="Disordered" evidence="1">
    <location>
        <begin position="241"/>
        <end position="263"/>
    </location>
</feature>
<dbReference type="InterPro" id="IPR025558">
    <property type="entry name" value="DUF4283"/>
</dbReference>
<feature type="domain" description="DUF4283" evidence="2">
    <location>
        <begin position="33"/>
        <end position="110"/>
    </location>
</feature>
<accession>A0A5S9Y940</accession>
<evidence type="ECO:0000259" key="2">
    <source>
        <dbReference type="Pfam" id="PF14111"/>
    </source>
</evidence>
<dbReference type="PANTHER" id="PTHR31286">
    <property type="entry name" value="GLYCINE-RICH CELL WALL STRUCTURAL PROTEIN 1.8-LIKE"/>
    <property type="match status" value="1"/>
</dbReference>
<feature type="domain" description="Zinc knuckle CX2CX4HX4C" evidence="3">
    <location>
        <begin position="172"/>
        <end position="220"/>
    </location>
</feature>
<dbReference type="Pfam" id="PF14111">
    <property type="entry name" value="DUF4283"/>
    <property type="match status" value="1"/>
</dbReference>
<evidence type="ECO:0008006" key="6">
    <source>
        <dbReference type="Google" id="ProtNLM"/>
    </source>
</evidence>
<name>A0A5S9Y940_ARATH</name>